<keyword evidence="3" id="KW-0963">Cytoplasm</keyword>
<evidence type="ECO:0000256" key="5">
    <source>
        <dbReference type="ARBA" id="ARBA00023273"/>
    </source>
</evidence>
<keyword evidence="8" id="KW-1185">Reference proteome</keyword>
<evidence type="ECO:0000259" key="6">
    <source>
        <dbReference type="PROSITE" id="PS51665"/>
    </source>
</evidence>
<dbReference type="InterPro" id="IPR027012">
    <property type="entry name" value="Enkurin_dom"/>
</dbReference>
<evidence type="ECO:0000313" key="9">
    <source>
        <dbReference type="WBParaSite" id="ECPE_0001108301-mRNA-1"/>
    </source>
</evidence>
<dbReference type="Pfam" id="PF13864">
    <property type="entry name" value="Enkurin"/>
    <property type="match status" value="1"/>
</dbReference>
<dbReference type="GO" id="GO:0005516">
    <property type="term" value="F:calmodulin binding"/>
    <property type="evidence" value="ECO:0007669"/>
    <property type="project" value="TreeGrafter"/>
</dbReference>
<gene>
    <name evidence="7" type="ORF">ECPE_LOCUS11049</name>
</gene>
<feature type="domain" description="Enkurin" evidence="6">
    <location>
        <begin position="226"/>
        <end position="318"/>
    </location>
</feature>
<comment type="subcellular location">
    <subcellularLocation>
        <location evidence="1">Cell projection</location>
        <location evidence="1">Cilium</location>
    </subcellularLocation>
    <subcellularLocation>
        <location evidence="2">Cytoplasm</location>
        <location evidence="2">Cytoskeleton</location>
    </subcellularLocation>
</comment>
<dbReference type="PROSITE" id="PS51665">
    <property type="entry name" value="ENKURIN"/>
    <property type="match status" value="1"/>
</dbReference>
<dbReference type="InterPro" id="IPR052102">
    <property type="entry name" value="Enkurin_domain-protein"/>
</dbReference>
<evidence type="ECO:0000313" key="7">
    <source>
        <dbReference type="EMBL" id="VDP87991.1"/>
    </source>
</evidence>
<dbReference type="PANTHER" id="PTHR21490">
    <property type="entry name" value="ENKURIN-RELATED"/>
    <property type="match status" value="1"/>
</dbReference>
<proteinExistence type="predicted"/>
<dbReference type="WBParaSite" id="ECPE_0001108301-mRNA-1">
    <property type="protein sequence ID" value="ECPE_0001108301-mRNA-1"/>
    <property type="gene ID" value="ECPE_0001108301"/>
</dbReference>
<dbReference type="EMBL" id="UZAN01050119">
    <property type="protein sequence ID" value="VDP87991.1"/>
    <property type="molecule type" value="Genomic_DNA"/>
</dbReference>
<accession>A0A183AVR4</accession>
<dbReference type="AlphaFoldDB" id="A0A183AVR4"/>
<keyword evidence="4" id="KW-0206">Cytoskeleton</keyword>
<dbReference type="GO" id="GO:0005879">
    <property type="term" value="C:axonemal microtubule"/>
    <property type="evidence" value="ECO:0007669"/>
    <property type="project" value="TreeGrafter"/>
</dbReference>
<evidence type="ECO:0000313" key="8">
    <source>
        <dbReference type="Proteomes" id="UP000272942"/>
    </source>
</evidence>
<evidence type="ECO:0000256" key="2">
    <source>
        <dbReference type="ARBA" id="ARBA00004245"/>
    </source>
</evidence>
<evidence type="ECO:0000256" key="3">
    <source>
        <dbReference type="ARBA" id="ARBA00022490"/>
    </source>
</evidence>
<keyword evidence="5" id="KW-0966">Cell projection</keyword>
<evidence type="ECO:0000256" key="1">
    <source>
        <dbReference type="ARBA" id="ARBA00004138"/>
    </source>
</evidence>
<sequence length="336" mass="38710">MAKQDSVGVAPCSVDVRLNKPPIGPREYIYNLVPQPRPNMMTRYTCLPKIRQKKYEFVDNPKKEAMKTMGPPSQDRQSIPIYPEKHDYLRKQSKRPFIKPVKFQAVVCETTHEEDNLTKRKNKRCLTEAKAPLPTRKAIGDALGAQGIPVKCLNPERHKVNWITRNAISTMTQEPGFRVPLRNRNCLVDTRKGDKFPLKSNRTFSGLEPIYVYKQGMGKVPTYLSRRARLIKKTQDLLTHYVNEKALQNTDYLLTEEQREELLSGLKAAWDRYNRKYLGLASINDTMKGKTYKLYLEKQLDALKADIDLVEGHQYIFVEAPKDPNGNRTTAEKICV</sequence>
<dbReference type="PANTHER" id="PTHR21490:SF0">
    <property type="entry name" value="ENKURIN"/>
    <property type="match status" value="1"/>
</dbReference>
<evidence type="ECO:0000256" key="4">
    <source>
        <dbReference type="ARBA" id="ARBA00023212"/>
    </source>
</evidence>
<reference evidence="9" key="1">
    <citation type="submission" date="2016-06" db="UniProtKB">
        <authorList>
            <consortium name="WormBaseParasite"/>
        </authorList>
    </citation>
    <scope>IDENTIFICATION</scope>
</reference>
<reference evidence="7 8" key="2">
    <citation type="submission" date="2018-11" db="EMBL/GenBank/DDBJ databases">
        <authorList>
            <consortium name="Pathogen Informatics"/>
        </authorList>
    </citation>
    <scope>NUCLEOTIDE SEQUENCE [LARGE SCALE GENOMIC DNA]</scope>
    <source>
        <strain evidence="7 8">Egypt</strain>
    </source>
</reference>
<dbReference type="GO" id="GO:0001669">
    <property type="term" value="C:acrosomal vesicle"/>
    <property type="evidence" value="ECO:0007669"/>
    <property type="project" value="TreeGrafter"/>
</dbReference>
<dbReference type="Proteomes" id="UP000272942">
    <property type="component" value="Unassembled WGS sequence"/>
</dbReference>
<organism evidence="9">
    <name type="scientific">Echinostoma caproni</name>
    <dbReference type="NCBI Taxonomy" id="27848"/>
    <lineage>
        <taxon>Eukaryota</taxon>
        <taxon>Metazoa</taxon>
        <taxon>Spiralia</taxon>
        <taxon>Lophotrochozoa</taxon>
        <taxon>Platyhelminthes</taxon>
        <taxon>Trematoda</taxon>
        <taxon>Digenea</taxon>
        <taxon>Plagiorchiida</taxon>
        <taxon>Echinostomata</taxon>
        <taxon>Echinostomatoidea</taxon>
        <taxon>Echinostomatidae</taxon>
        <taxon>Echinostoma</taxon>
    </lineage>
</organism>
<name>A0A183AVR4_9TREM</name>
<dbReference type="OrthoDB" id="2123594at2759"/>
<protein>
    <submittedName>
        <fullName evidence="9">Enkurin domain-containing protein</fullName>
    </submittedName>
</protein>